<dbReference type="InterPro" id="IPR025997">
    <property type="entry name" value="SBP_2_dom"/>
</dbReference>
<protein>
    <submittedName>
        <fullName evidence="5">Sugar ABC transporter substrate-binding protein</fullName>
    </submittedName>
</protein>
<evidence type="ECO:0000313" key="6">
    <source>
        <dbReference type="Proteomes" id="UP000266482"/>
    </source>
</evidence>
<dbReference type="EMBL" id="QXQA01000010">
    <property type="protein sequence ID" value="RIX51418.1"/>
    <property type="molecule type" value="Genomic_DNA"/>
</dbReference>
<sequence length="324" mass="36656">MRKTVIGILGLLCITLCYFTFVSAEKAFRSDWKLPQPTDAMQSQYRLVLITQELEMPFWKKVGEGAEKQAQQEGASLEVWGSYGNQEDFLKKIEIAIDTKVDGIIVQGLDTESFKNLTKVKAAFHGIPVITVANDVPMSESLRRTYVGSDQYQAGKMIANQLVQDMGTEGTVILLADAHQEYYQKQRVSGIQDVLKSYPNVRTEYAETPDTREQIIATTRDLMNRLPDVDAFIAVNADLAEAMLLEVGRRSQIEPYHIYSFDDGRESLRLMQQGKLDGMIEQSPEMMGQISVDMMLQWLRGETVPLDMNGYLTEIRMLKAMDAQ</sequence>
<evidence type="ECO:0000256" key="2">
    <source>
        <dbReference type="ARBA" id="ARBA00007639"/>
    </source>
</evidence>
<evidence type="ECO:0000256" key="1">
    <source>
        <dbReference type="ARBA" id="ARBA00004196"/>
    </source>
</evidence>
<dbReference type="PANTHER" id="PTHR46847:SF1">
    <property type="entry name" value="D-ALLOSE-BINDING PERIPLASMIC PROTEIN-RELATED"/>
    <property type="match status" value="1"/>
</dbReference>
<dbReference type="Pfam" id="PF13407">
    <property type="entry name" value="Peripla_BP_4"/>
    <property type="match status" value="1"/>
</dbReference>
<dbReference type="Proteomes" id="UP000266482">
    <property type="component" value="Unassembled WGS sequence"/>
</dbReference>
<name>A0A3A1USB2_9BACL</name>
<dbReference type="Gene3D" id="3.40.50.2300">
    <property type="match status" value="2"/>
</dbReference>
<dbReference type="GO" id="GO:0030313">
    <property type="term" value="C:cell envelope"/>
    <property type="evidence" value="ECO:0007669"/>
    <property type="project" value="UniProtKB-SubCell"/>
</dbReference>
<dbReference type="SUPFAM" id="SSF53822">
    <property type="entry name" value="Periplasmic binding protein-like I"/>
    <property type="match status" value="1"/>
</dbReference>
<feature type="domain" description="Periplasmic binding protein" evidence="4">
    <location>
        <begin position="49"/>
        <end position="302"/>
    </location>
</feature>
<dbReference type="AlphaFoldDB" id="A0A3A1USB2"/>
<dbReference type="GO" id="GO:0030246">
    <property type="term" value="F:carbohydrate binding"/>
    <property type="evidence" value="ECO:0007669"/>
    <property type="project" value="UniProtKB-ARBA"/>
</dbReference>
<proteinExistence type="inferred from homology"/>
<accession>A0A3A1USB2</accession>
<comment type="caution">
    <text evidence="5">The sequence shown here is derived from an EMBL/GenBank/DDBJ whole genome shotgun (WGS) entry which is preliminary data.</text>
</comment>
<reference evidence="5 6" key="1">
    <citation type="submission" date="2018-09" db="EMBL/GenBank/DDBJ databases">
        <title>Paenibacillus aracenensis nov. sp. isolated from a cave in southern Spain.</title>
        <authorList>
            <person name="Jurado V."/>
            <person name="Gutierrez-Patricio S."/>
            <person name="Gonzalez-Pimentel J.L."/>
            <person name="Miller A.Z."/>
            <person name="Laiz L."/>
            <person name="Saiz-Jimenez C."/>
        </authorList>
    </citation>
    <scope>NUCLEOTIDE SEQUENCE [LARGE SCALE GENOMIC DNA]</scope>
    <source>
        <strain evidence="5 6">DSM 22867</strain>
    </source>
</reference>
<dbReference type="OrthoDB" id="6196975at2"/>
<keyword evidence="3" id="KW-0732">Signal</keyword>
<gene>
    <name evidence="5" type="ORF">D3P08_15980</name>
</gene>
<comment type="subcellular location">
    <subcellularLocation>
        <location evidence="1">Cell envelope</location>
    </subcellularLocation>
</comment>
<organism evidence="5 6">
    <name type="scientific">Paenibacillus nanensis</name>
    <dbReference type="NCBI Taxonomy" id="393251"/>
    <lineage>
        <taxon>Bacteria</taxon>
        <taxon>Bacillati</taxon>
        <taxon>Bacillota</taxon>
        <taxon>Bacilli</taxon>
        <taxon>Bacillales</taxon>
        <taxon>Paenibacillaceae</taxon>
        <taxon>Paenibacillus</taxon>
    </lineage>
</organism>
<evidence type="ECO:0000313" key="5">
    <source>
        <dbReference type="EMBL" id="RIX51418.1"/>
    </source>
</evidence>
<evidence type="ECO:0000256" key="3">
    <source>
        <dbReference type="ARBA" id="ARBA00022729"/>
    </source>
</evidence>
<comment type="similarity">
    <text evidence="2">Belongs to the bacterial solute-binding protein 2 family.</text>
</comment>
<evidence type="ECO:0000259" key="4">
    <source>
        <dbReference type="Pfam" id="PF13407"/>
    </source>
</evidence>
<keyword evidence="6" id="KW-1185">Reference proteome</keyword>
<dbReference type="InterPro" id="IPR028082">
    <property type="entry name" value="Peripla_BP_I"/>
</dbReference>
<dbReference type="RefSeq" id="WP_119600711.1">
    <property type="nucleotide sequence ID" value="NZ_QXQA01000010.1"/>
</dbReference>
<dbReference type="PANTHER" id="PTHR46847">
    <property type="entry name" value="D-ALLOSE-BINDING PERIPLASMIC PROTEIN-RELATED"/>
    <property type="match status" value="1"/>
</dbReference>